<dbReference type="AlphaFoldDB" id="A0AAD6A6M0"/>
<reference evidence="3" key="1">
    <citation type="submission" date="2022-11" db="EMBL/GenBank/DDBJ databases">
        <title>Chromosome-level genome of Pogonophryne albipinna.</title>
        <authorList>
            <person name="Jo E."/>
        </authorList>
    </citation>
    <scope>NUCLEOTIDE SEQUENCE</scope>
    <source>
        <strain evidence="3">SGF0006</strain>
        <tissue evidence="3">Muscle</tissue>
    </source>
</reference>
<evidence type="ECO:0000313" key="4">
    <source>
        <dbReference type="Proteomes" id="UP001219934"/>
    </source>
</evidence>
<name>A0AAD6A6M0_9TELE</name>
<accession>A0AAD6A6M0</accession>
<evidence type="ECO:0000259" key="2">
    <source>
        <dbReference type="Pfam" id="PF13873"/>
    </source>
</evidence>
<proteinExistence type="predicted"/>
<comment type="caution">
    <text evidence="3">The sequence shown here is derived from an EMBL/GenBank/DDBJ whole genome shotgun (WGS) entry which is preliminary data.</text>
</comment>
<organism evidence="3 4">
    <name type="scientific">Pogonophryne albipinna</name>
    <dbReference type="NCBI Taxonomy" id="1090488"/>
    <lineage>
        <taxon>Eukaryota</taxon>
        <taxon>Metazoa</taxon>
        <taxon>Chordata</taxon>
        <taxon>Craniata</taxon>
        <taxon>Vertebrata</taxon>
        <taxon>Euteleostomi</taxon>
        <taxon>Actinopterygii</taxon>
        <taxon>Neopterygii</taxon>
        <taxon>Teleostei</taxon>
        <taxon>Neoteleostei</taxon>
        <taxon>Acanthomorphata</taxon>
        <taxon>Eupercaria</taxon>
        <taxon>Perciformes</taxon>
        <taxon>Notothenioidei</taxon>
        <taxon>Pogonophryne</taxon>
    </lineage>
</organism>
<evidence type="ECO:0000256" key="1">
    <source>
        <dbReference type="SAM" id="MobiDB-lite"/>
    </source>
</evidence>
<protein>
    <recommendedName>
        <fullName evidence="2">Myb/SANT-like DNA-binding domain-containing protein</fullName>
    </recommendedName>
</protein>
<gene>
    <name evidence="3" type="ORF">JOQ06_021584</name>
</gene>
<keyword evidence="4" id="KW-1185">Reference proteome</keyword>
<sequence length="123" mass="13422">MSRFEDCKHIIKVKSNTVGAAKSRQSGWQQIADSVNACNPGGSKRTWEQTKIKYKNIIQSANKKKKDQRRTGGGPPPAEFTPAEELALSNNEGRPLMVGVEGRFSTDPGGSSSHHLYIQGGPR</sequence>
<feature type="region of interest" description="Disordered" evidence="1">
    <location>
        <begin position="59"/>
        <end position="123"/>
    </location>
</feature>
<dbReference type="InterPro" id="IPR028002">
    <property type="entry name" value="Myb_DNA-bind_5"/>
</dbReference>
<dbReference type="Proteomes" id="UP001219934">
    <property type="component" value="Unassembled WGS sequence"/>
</dbReference>
<feature type="domain" description="Myb/SANT-like DNA-binding" evidence="2">
    <location>
        <begin position="4"/>
        <end position="64"/>
    </location>
</feature>
<dbReference type="EMBL" id="JAPTMU010000311">
    <property type="protein sequence ID" value="KAJ4919291.1"/>
    <property type="molecule type" value="Genomic_DNA"/>
</dbReference>
<dbReference type="Pfam" id="PF13873">
    <property type="entry name" value="Myb_DNA-bind_5"/>
    <property type="match status" value="1"/>
</dbReference>
<evidence type="ECO:0000313" key="3">
    <source>
        <dbReference type="EMBL" id="KAJ4919291.1"/>
    </source>
</evidence>